<dbReference type="InterPro" id="IPR007452">
    <property type="entry name" value="TamB_C"/>
</dbReference>
<dbReference type="RefSeq" id="WP_284392249.1">
    <property type="nucleotide sequence ID" value="NZ_BSNK01000002.1"/>
</dbReference>
<comment type="caution">
    <text evidence="7">The sequence shown here is derived from an EMBL/GenBank/DDBJ whole genome shotgun (WGS) entry which is preliminary data.</text>
</comment>
<keyword evidence="2 5" id="KW-0812">Transmembrane</keyword>
<evidence type="ECO:0000313" key="7">
    <source>
        <dbReference type="EMBL" id="GLQ25091.1"/>
    </source>
</evidence>
<dbReference type="Proteomes" id="UP001161391">
    <property type="component" value="Unassembled WGS sequence"/>
</dbReference>
<evidence type="ECO:0000256" key="1">
    <source>
        <dbReference type="ARBA" id="ARBA00004167"/>
    </source>
</evidence>
<organism evidence="7 8">
    <name type="scientific">Algimonas ampicilliniresistens</name>
    <dbReference type="NCBI Taxonomy" id="1298735"/>
    <lineage>
        <taxon>Bacteria</taxon>
        <taxon>Pseudomonadati</taxon>
        <taxon>Pseudomonadota</taxon>
        <taxon>Alphaproteobacteria</taxon>
        <taxon>Maricaulales</taxon>
        <taxon>Robiginitomaculaceae</taxon>
        <taxon>Algimonas</taxon>
    </lineage>
</organism>
<evidence type="ECO:0000256" key="5">
    <source>
        <dbReference type="SAM" id="Phobius"/>
    </source>
</evidence>
<feature type="domain" description="Translocation and assembly module TamB C-terminal" evidence="6">
    <location>
        <begin position="1018"/>
        <end position="1351"/>
    </location>
</feature>
<feature type="transmembrane region" description="Helical" evidence="5">
    <location>
        <begin position="12"/>
        <end position="35"/>
    </location>
</feature>
<keyword evidence="4 5" id="KW-0472">Membrane</keyword>
<proteinExistence type="predicted"/>
<sequence>MSGAVKNPWAKRIGLILLGLIGLALLAVIGVRVWIGSSAGQAFVEATIEDLDIAGQRIEIDGLHGSVLGQFKVDRIELTGRDGVWLVARNVSVDWSPSALLSKTLDVNAVQVADLDILHRPIFVPSGSNGEKRIETFHVDGIELPDIFVEEPIVGQAIQMSASGDLRHGPDGGDAVLSARSDQDDSIEADLAWSPDLVLSGEADIDGAPGGLVAGLLRLDPGQRITADVTTKDEQTQLAAQIDSSDFADILIQRSQSQVSVSGTLQPDELPVLARLSDILGGETKIEATLPLDQGVRATVAIRSPLVTLDASGTQQNDVIVIDKLTMAARDPLRSFNLEDMSIGTLTATGQARLGEIYSFEGQVDGQNIRYKDYAVDRLHGPATLTLSDNRLLAFDTALTGRASTTQATRANGARVIATGQINIETRNIALSRADIALPGLGFQGRGSIDYGEVRSTEFSGRYDVDTKLFRDRPRAKLSGQATLRSTADGPVADVTGRARNITGLASAVEPLVPDGFTYKATLRFQNGAVIVPRFTASNTLFDAKGSARWRDGRIKADIDYDVERYAFAAVTATDAQGRATLSGPPSEISFETSATVATLDAGALNMTAVEIDADGTYSGGVIAMQGDLSGDSEQGRIGTSGQVVLEDGEWSVSELQGSLGDLMTTGTLSGIGGDIAALRGDLIVSGTSPIVPADAIEAKILLSDAQVDIDTTLTGLNVWRLDQANVRLLAKGPRDAVAFDVDAEGRTTVRDVERPLTLTTNGVADLRTDALATRGDFDIAIGTLTLAGEASARQTEQGWAGALDAAGLGGEIKAALEPDTNQGLSFDLKSVSIAQILRLLARPVSEGTISGKGRFTPVVDGIEGSAMFSLDDLRSPISNAVPISVVTQIELVGEQLTATMRATEGGLDGQAVIEGPLDTLPTAPFLVYPLTTPLQGRANLRGEIGPVVELFLPPRTDVAGQIDTNIEFTVPATPIGLAGRIALTEGRFEQGVLGLNLKNITMIAELSGETINVPTLSAEGVSGGTLSGSGRMGLGEGTGTVDIQAEKLRVVDRREGHAEVSGELTVSRTAELFRLAGELRVTDADLNIARLPKPGLPTLDVDFGDQPEEEVDRSFATAVTELDVKIISNGRIKVTGRGLNASMNLNARVRGAFDNPVVAGDMSIARGRFDFLSKRFEFRESSVILRDDVMQSILSLEAVRQTPDLTAVVAITGTLDRPEIKLTSEPNLPEDEVLSRILFGRSPTQLSAIEAARLAAALTQLSGGSGFDLFGSLENAVGLDTLEIGQNDTGQAQLTTGKYLSDDVYLEVRTAAEGTPGIAVEWQVRNNISLEAETLPDERQKLSVQWKKDFD</sequence>
<reference evidence="7" key="2">
    <citation type="submission" date="2023-01" db="EMBL/GenBank/DDBJ databases">
        <title>Draft genome sequence of Algimonas ampicilliniresistens strain NBRC 108219.</title>
        <authorList>
            <person name="Sun Q."/>
            <person name="Mori K."/>
        </authorList>
    </citation>
    <scope>NUCLEOTIDE SEQUENCE</scope>
    <source>
        <strain evidence="7">NBRC 108219</strain>
    </source>
</reference>
<evidence type="ECO:0000256" key="3">
    <source>
        <dbReference type="ARBA" id="ARBA00022989"/>
    </source>
</evidence>
<keyword evidence="3 5" id="KW-1133">Transmembrane helix</keyword>
<evidence type="ECO:0000259" key="6">
    <source>
        <dbReference type="Pfam" id="PF04357"/>
    </source>
</evidence>
<dbReference type="PANTHER" id="PTHR36985:SF1">
    <property type="entry name" value="TRANSLOCATION AND ASSEMBLY MODULE SUBUNIT TAMB"/>
    <property type="match status" value="1"/>
</dbReference>
<protein>
    <submittedName>
        <fullName evidence="7">Translocation/assembly module TamB</fullName>
    </submittedName>
</protein>
<comment type="subcellular location">
    <subcellularLocation>
        <location evidence="1">Membrane</location>
        <topology evidence="1">Single-pass membrane protein</topology>
    </subcellularLocation>
</comment>
<reference evidence="7" key="1">
    <citation type="journal article" date="2014" name="Int. J. Syst. Evol. Microbiol.">
        <title>Complete genome of a new Firmicutes species belonging to the dominant human colonic microbiota ('Ruminococcus bicirculans') reveals two chromosomes and a selective capacity to utilize plant glucans.</title>
        <authorList>
            <consortium name="NISC Comparative Sequencing Program"/>
            <person name="Wegmann U."/>
            <person name="Louis P."/>
            <person name="Goesmann A."/>
            <person name="Henrissat B."/>
            <person name="Duncan S.H."/>
            <person name="Flint H.J."/>
        </authorList>
    </citation>
    <scope>NUCLEOTIDE SEQUENCE</scope>
    <source>
        <strain evidence="7">NBRC 108219</strain>
    </source>
</reference>
<dbReference type="EMBL" id="BSNK01000002">
    <property type="protein sequence ID" value="GLQ25091.1"/>
    <property type="molecule type" value="Genomic_DNA"/>
</dbReference>
<evidence type="ECO:0000256" key="4">
    <source>
        <dbReference type="ARBA" id="ARBA00023136"/>
    </source>
</evidence>
<evidence type="ECO:0000256" key="2">
    <source>
        <dbReference type="ARBA" id="ARBA00022692"/>
    </source>
</evidence>
<accession>A0ABQ5VC42</accession>
<gene>
    <name evidence="7" type="ORF">GCM10007853_29650</name>
</gene>
<dbReference type="Pfam" id="PF04357">
    <property type="entry name" value="TamB"/>
    <property type="match status" value="1"/>
</dbReference>
<dbReference type="PANTHER" id="PTHR36985">
    <property type="entry name" value="TRANSLOCATION AND ASSEMBLY MODULE SUBUNIT TAMB"/>
    <property type="match status" value="1"/>
</dbReference>
<evidence type="ECO:0000313" key="8">
    <source>
        <dbReference type="Proteomes" id="UP001161391"/>
    </source>
</evidence>
<name>A0ABQ5VC42_9PROT</name>
<keyword evidence="8" id="KW-1185">Reference proteome</keyword>